<dbReference type="Proteomes" id="UP001404104">
    <property type="component" value="Unassembled WGS sequence"/>
</dbReference>
<evidence type="ECO:0000313" key="2">
    <source>
        <dbReference type="Proteomes" id="UP001404104"/>
    </source>
</evidence>
<dbReference type="EMBL" id="JBDIMF010000005">
    <property type="protein sequence ID" value="MEN2787084.1"/>
    <property type="molecule type" value="Genomic_DNA"/>
</dbReference>
<proteinExistence type="predicted"/>
<accession>A0ABU9XU69</accession>
<comment type="caution">
    <text evidence="1">The sequence shown here is derived from an EMBL/GenBank/DDBJ whole genome shotgun (WGS) entry which is preliminary data.</text>
</comment>
<protein>
    <submittedName>
        <fullName evidence="1">Uncharacterized protein</fullName>
    </submittedName>
</protein>
<evidence type="ECO:0000313" key="1">
    <source>
        <dbReference type="EMBL" id="MEN2787084.1"/>
    </source>
</evidence>
<name>A0ABU9XU69_9SPHN</name>
<keyword evidence="2" id="KW-1185">Reference proteome</keyword>
<reference evidence="1 2" key="1">
    <citation type="submission" date="2024-05" db="EMBL/GenBank/DDBJ databases">
        <authorList>
            <person name="Liu Q."/>
            <person name="Xin Y.-H."/>
        </authorList>
    </citation>
    <scope>NUCLEOTIDE SEQUENCE [LARGE SCALE GENOMIC DNA]</scope>
    <source>
        <strain evidence="1 2">CGMCC 1.15349</strain>
    </source>
</reference>
<sequence>MSICFTEHWVLDCGPGSGCMMWEGEDGQVFYWSCSSAHVVTARKKVPDGQRLISDFSQRFTLCYNDVDSSEIADTVVDLTGRSVVVRPGQDLQKRSLCQTGTLYELLEASGLALED</sequence>
<gene>
    <name evidence="1" type="ORF">ABC969_11720</name>
</gene>
<dbReference type="RefSeq" id="WP_345865176.1">
    <property type="nucleotide sequence ID" value="NZ_JBDIMF010000005.1"/>
</dbReference>
<organism evidence="1 2">
    <name type="scientific">Sphingomonas qilianensis</name>
    <dbReference type="NCBI Taxonomy" id="1736690"/>
    <lineage>
        <taxon>Bacteria</taxon>
        <taxon>Pseudomonadati</taxon>
        <taxon>Pseudomonadota</taxon>
        <taxon>Alphaproteobacteria</taxon>
        <taxon>Sphingomonadales</taxon>
        <taxon>Sphingomonadaceae</taxon>
        <taxon>Sphingomonas</taxon>
    </lineage>
</organism>